<dbReference type="GO" id="GO:0003677">
    <property type="term" value="F:DNA binding"/>
    <property type="evidence" value="ECO:0007669"/>
    <property type="project" value="UniProtKB-KW"/>
</dbReference>
<dbReference type="SUPFAM" id="SSF46689">
    <property type="entry name" value="Homeodomain-like"/>
    <property type="match status" value="1"/>
</dbReference>
<gene>
    <name evidence="1" type="ORF">SAMN02982989_0772</name>
</gene>
<protein>
    <submittedName>
        <fullName evidence="1">DNA-binding transcriptional regulator, AcrR family</fullName>
    </submittedName>
</protein>
<accession>A0A1X7FUD7</accession>
<dbReference type="Gene3D" id="1.10.357.10">
    <property type="entry name" value="Tetracycline Repressor, domain 2"/>
    <property type="match status" value="1"/>
</dbReference>
<evidence type="ECO:0000313" key="2">
    <source>
        <dbReference type="Proteomes" id="UP000192903"/>
    </source>
</evidence>
<keyword evidence="2" id="KW-1185">Reference proteome</keyword>
<evidence type="ECO:0000313" key="1">
    <source>
        <dbReference type="EMBL" id="SMF58373.1"/>
    </source>
</evidence>
<name>A0A1X7FUD7_9HYPH</name>
<dbReference type="InterPro" id="IPR036271">
    <property type="entry name" value="Tet_transcr_reg_TetR-rel_C_sf"/>
</dbReference>
<dbReference type="AlphaFoldDB" id="A0A1X7FUD7"/>
<proteinExistence type="predicted"/>
<reference evidence="2" key="1">
    <citation type="submission" date="2017-04" db="EMBL/GenBank/DDBJ databases">
        <authorList>
            <person name="Varghese N."/>
            <person name="Submissions S."/>
        </authorList>
    </citation>
    <scope>NUCLEOTIDE SEQUENCE [LARGE SCALE GENOMIC DNA]</scope>
    <source>
        <strain evidence="2">B4P</strain>
    </source>
</reference>
<dbReference type="Proteomes" id="UP000192903">
    <property type="component" value="Unassembled WGS sequence"/>
</dbReference>
<sequence>MTNNISSLNPKLSQAPHYVRTELLDHALELVLNTRLNQDIVERLASAVQVKPAFIFRHFRTSIDLADALGQRYLGQLKLELQALPSTGSAIGDLRILFLEICDRYWQSRRQASGILDVVIIAIERDGLAVRSYHHFLENTVDRIIKQGQKTGEIRINLSGRDTLVTFNSLMAVADPYSFWRYGHAMQREMIRQQIDVVLRPLTKEPETANSHRLAS</sequence>
<keyword evidence="1" id="KW-0238">DNA-binding</keyword>
<dbReference type="SUPFAM" id="SSF48498">
    <property type="entry name" value="Tetracyclin repressor-like, C-terminal domain"/>
    <property type="match status" value="1"/>
</dbReference>
<dbReference type="InterPro" id="IPR009057">
    <property type="entry name" value="Homeodomain-like_sf"/>
</dbReference>
<dbReference type="RefSeq" id="WP_085423687.1">
    <property type="nucleotide sequence ID" value="NZ_FXAF01000008.1"/>
</dbReference>
<dbReference type="STRING" id="464029.SAMN02982989_0772"/>
<organism evidence="1 2">
    <name type="scientific">Xaviernesmea oryzae</name>
    <dbReference type="NCBI Taxonomy" id="464029"/>
    <lineage>
        <taxon>Bacteria</taxon>
        <taxon>Pseudomonadati</taxon>
        <taxon>Pseudomonadota</taxon>
        <taxon>Alphaproteobacteria</taxon>
        <taxon>Hyphomicrobiales</taxon>
        <taxon>Rhizobiaceae</taxon>
        <taxon>Rhizobium/Agrobacterium group</taxon>
        <taxon>Xaviernesmea</taxon>
    </lineage>
</organism>
<dbReference type="EMBL" id="FXAF01000008">
    <property type="protein sequence ID" value="SMF58373.1"/>
    <property type="molecule type" value="Genomic_DNA"/>
</dbReference>